<dbReference type="Pfam" id="PF00593">
    <property type="entry name" value="TonB_dep_Rec_b-barrel"/>
    <property type="match status" value="1"/>
</dbReference>
<evidence type="ECO:0000256" key="5">
    <source>
        <dbReference type="ARBA" id="ARBA00023077"/>
    </source>
</evidence>
<dbReference type="InterPro" id="IPR008969">
    <property type="entry name" value="CarboxyPept-like_regulatory"/>
</dbReference>
<dbReference type="Pfam" id="PF07715">
    <property type="entry name" value="Plug"/>
    <property type="match status" value="1"/>
</dbReference>
<comment type="subcellular location">
    <subcellularLocation>
        <location evidence="1 8">Cell outer membrane</location>
        <topology evidence="1 8">Multi-pass membrane protein</topology>
    </subcellularLocation>
</comment>
<dbReference type="InterPro" id="IPR000531">
    <property type="entry name" value="Beta-barrel_TonB"/>
</dbReference>
<dbReference type="CDD" id="cd01347">
    <property type="entry name" value="ligand_gated_channel"/>
    <property type="match status" value="1"/>
</dbReference>
<dbReference type="PANTHER" id="PTHR40980">
    <property type="entry name" value="PLUG DOMAIN-CONTAINING PROTEIN"/>
    <property type="match status" value="1"/>
</dbReference>
<dbReference type="InterPro" id="IPR039426">
    <property type="entry name" value="TonB-dep_rcpt-like"/>
</dbReference>
<reference evidence="13 14" key="1">
    <citation type="submission" date="2016-11" db="EMBL/GenBank/DDBJ databases">
        <authorList>
            <person name="Jaros S."/>
            <person name="Januszkiewicz K."/>
            <person name="Wedrychowicz H."/>
        </authorList>
    </citation>
    <scope>NUCLEOTIDE SEQUENCE [LARGE SCALE GENOMIC DNA]</scope>
    <source>
        <strain evidence="13 14">CGMCC 1.12145</strain>
    </source>
</reference>
<keyword evidence="13" id="KW-0675">Receptor</keyword>
<dbReference type="Proteomes" id="UP000182248">
    <property type="component" value="Unassembled WGS sequence"/>
</dbReference>
<dbReference type="SUPFAM" id="SSF49464">
    <property type="entry name" value="Carboxypeptidase regulatory domain-like"/>
    <property type="match status" value="1"/>
</dbReference>
<evidence type="ECO:0000256" key="6">
    <source>
        <dbReference type="ARBA" id="ARBA00023136"/>
    </source>
</evidence>
<keyword evidence="4 8" id="KW-0812">Transmembrane</keyword>
<keyword evidence="5 9" id="KW-0798">TonB box</keyword>
<dbReference type="Pfam" id="PF13715">
    <property type="entry name" value="CarbopepD_reg_2"/>
    <property type="match status" value="1"/>
</dbReference>
<dbReference type="RefSeq" id="WP_175545820.1">
    <property type="nucleotide sequence ID" value="NZ_FPJE01000026.1"/>
</dbReference>
<name>A0A1K1RHS2_9FLAO</name>
<evidence type="ECO:0000256" key="2">
    <source>
        <dbReference type="ARBA" id="ARBA00022448"/>
    </source>
</evidence>
<evidence type="ECO:0000256" key="1">
    <source>
        <dbReference type="ARBA" id="ARBA00004571"/>
    </source>
</evidence>
<dbReference type="Gene3D" id="2.60.40.1120">
    <property type="entry name" value="Carboxypeptidase-like, regulatory domain"/>
    <property type="match status" value="1"/>
</dbReference>
<evidence type="ECO:0000313" key="14">
    <source>
        <dbReference type="Proteomes" id="UP000182248"/>
    </source>
</evidence>
<dbReference type="InterPro" id="IPR037066">
    <property type="entry name" value="Plug_dom_sf"/>
</dbReference>
<dbReference type="PROSITE" id="PS52016">
    <property type="entry name" value="TONB_DEPENDENT_REC_3"/>
    <property type="match status" value="1"/>
</dbReference>
<evidence type="ECO:0000256" key="4">
    <source>
        <dbReference type="ARBA" id="ARBA00022692"/>
    </source>
</evidence>
<evidence type="ECO:0000259" key="12">
    <source>
        <dbReference type="Pfam" id="PF07715"/>
    </source>
</evidence>
<dbReference type="AlphaFoldDB" id="A0A1K1RHS2"/>
<sequence>MRPENYLKLLFVTLLVILLPLCTHAQESGNIKGVITDDTGLYVPGATVLIEDMNKGTVTDLDGEFVFVDVSEGAHTLSVQYLGYLTISREINVIAGKTVSLEISLTEQNTELDEVVLTGYGFGSQAKALNTQKNRQNITNIISADQMGKFPDANIGDAVKRVPGITMQVDQGEARNIVVRGLAPQLNSVTLNGSRIPSAEGTNRNVQMDLIPSDMIQTVEVSKAVTPDMDADALGGSVNLVTRSAPGSFRLSATAGSGVNTITGKRILNGSFLLGDRSRNKKFGWMLSASLNDNDFGSDNVEAEWSDSFKYNNGDQDNLQSVDVNPYASKVEIRKYLVQRVRRSVSANFEYNFDIDNTVYFKSMYNWRDDRENRYTTATEILDGEDIVPGDFTVDADDNLIRFPVEGEKSLKGGVDSRRGKSRRLEEQRMQNYTLGGNHLMGIVKLDWMTAYSEARERKPQERGYAFVSEPYAVDNGLNTRKPIHRAISVLSPSDYEFDTFEEKTSKAGEEDINAFVHVEIPADFFGYGNSIVKFGARGRFKNKSNNIHLAEYSPLYDLETMADTDLIYYNDDNYLAGKQYVPGAFTAASYLGTLRFSDESRFEQEDMPGDYLGENFKVKENVVAGYVMSNQKLTNRLSLLAGIRVESTWVESEGNEVILDEEGDFAGSNILEDKHQYTNVLPGLHFKYDLDDNTVLRLAWTNTLARPNYIDLAPYERIVREDREIFTGNPDLNPTTSMNFDLMAEHYFRSVGIISGGVFYKDLKDFIYTFVTEDETTGYKRFQPFNGDKAHIFGLEASFQRQLDFLPGFARNLGVYVNYTYLKANAKGVTNEDGDERGNLDLPGSAPHMFNGSLSYSGKKIGARISANYSGAYLNELGSDSFEDRYYDQQFFLDFNASFTVNKNLRIYADVNNITNQPLRFYQGVKNRTMQMEYYGRRITFGVKYDLF</sequence>
<dbReference type="InterPro" id="IPR010104">
    <property type="entry name" value="TonB_rcpt_bac"/>
</dbReference>
<dbReference type="STRING" id="1150368.SAMN02927921_03603"/>
<feature type="chain" id="PRO_5013018389" evidence="10">
    <location>
        <begin position="26"/>
        <end position="949"/>
    </location>
</feature>
<dbReference type="Gene3D" id="2.40.170.20">
    <property type="entry name" value="TonB-dependent receptor, beta-barrel domain"/>
    <property type="match status" value="1"/>
</dbReference>
<dbReference type="InterPro" id="IPR036942">
    <property type="entry name" value="Beta-barrel_TonB_sf"/>
</dbReference>
<dbReference type="SUPFAM" id="SSF56935">
    <property type="entry name" value="Porins"/>
    <property type="match status" value="1"/>
</dbReference>
<dbReference type="InterPro" id="IPR012910">
    <property type="entry name" value="Plug_dom"/>
</dbReference>
<feature type="domain" description="TonB-dependent receptor plug" evidence="12">
    <location>
        <begin position="137"/>
        <end position="236"/>
    </location>
</feature>
<evidence type="ECO:0000313" key="13">
    <source>
        <dbReference type="EMBL" id="SFW71810.1"/>
    </source>
</evidence>
<proteinExistence type="inferred from homology"/>
<dbReference type="Gene3D" id="2.170.130.10">
    <property type="entry name" value="TonB-dependent receptor, plug domain"/>
    <property type="match status" value="1"/>
</dbReference>
<keyword evidence="10" id="KW-0732">Signal</keyword>
<keyword evidence="3 8" id="KW-1134">Transmembrane beta strand</keyword>
<evidence type="ECO:0000256" key="9">
    <source>
        <dbReference type="RuleBase" id="RU003357"/>
    </source>
</evidence>
<keyword evidence="6 8" id="KW-0472">Membrane</keyword>
<dbReference type="PANTHER" id="PTHR40980:SF4">
    <property type="entry name" value="TONB-DEPENDENT RECEPTOR-LIKE BETA-BARREL DOMAIN-CONTAINING PROTEIN"/>
    <property type="match status" value="1"/>
</dbReference>
<keyword evidence="2 8" id="KW-0813">Transport</keyword>
<evidence type="ECO:0000259" key="11">
    <source>
        <dbReference type="Pfam" id="PF00593"/>
    </source>
</evidence>
<organism evidence="13 14">
    <name type="scientific">Sinomicrobium oceani</name>
    <dbReference type="NCBI Taxonomy" id="1150368"/>
    <lineage>
        <taxon>Bacteria</taxon>
        <taxon>Pseudomonadati</taxon>
        <taxon>Bacteroidota</taxon>
        <taxon>Flavobacteriia</taxon>
        <taxon>Flavobacteriales</taxon>
        <taxon>Flavobacteriaceae</taxon>
        <taxon>Sinomicrobium</taxon>
    </lineage>
</organism>
<dbReference type="NCBIfam" id="TIGR01782">
    <property type="entry name" value="TonB-Xanth-Caul"/>
    <property type="match status" value="1"/>
</dbReference>
<keyword evidence="14" id="KW-1185">Reference proteome</keyword>
<evidence type="ECO:0000256" key="3">
    <source>
        <dbReference type="ARBA" id="ARBA00022452"/>
    </source>
</evidence>
<feature type="domain" description="TonB-dependent receptor-like beta-barrel" evidence="11">
    <location>
        <begin position="554"/>
        <end position="915"/>
    </location>
</feature>
<keyword evidence="7 8" id="KW-0998">Cell outer membrane</keyword>
<gene>
    <name evidence="13" type="ORF">SAMN02927921_03603</name>
</gene>
<accession>A0A1K1RHS2</accession>
<comment type="similarity">
    <text evidence="8 9">Belongs to the TonB-dependent receptor family.</text>
</comment>
<evidence type="ECO:0000256" key="10">
    <source>
        <dbReference type="SAM" id="SignalP"/>
    </source>
</evidence>
<protein>
    <submittedName>
        <fullName evidence="13">TonB-dependent receptor</fullName>
    </submittedName>
</protein>
<dbReference type="GO" id="GO:0009279">
    <property type="term" value="C:cell outer membrane"/>
    <property type="evidence" value="ECO:0007669"/>
    <property type="project" value="UniProtKB-SubCell"/>
</dbReference>
<dbReference type="EMBL" id="FPJE01000026">
    <property type="protein sequence ID" value="SFW71810.1"/>
    <property type="molecule type" value="Genomic_DNA"/>
</dbReference>
<evidence type="ECO:0000256" key="8">
    <source>
        <dbReference type="PROSITE-ProRule" id="PRU01360"/>
    </source>
</evidence>
<evidence type="ECO:0000256" key="7">
    <source>
        <dbReference type="ARBA" id="ARBA00023237"/>
    </source>
</evidence>
<feature type="signal peptide" evidence="10">
    <location>
        <begin position="1"/>
        <end position="25"/>
    </location>
</feature>